<name>A0ABP9A993_9MICO</name>
<evidence type="ECO:0000313" key="4">
    <source>
        <dbReference type="Proteomes" id="UP001501645"/>
    </source>
</evidence>
<dbReference type="CDD" id="cd05827">
    <property type="entry name" value="Sortase_C"/>
    <property type="match status" value="1"/>
</dbReference>
<evidence type="ECO:0000313" key="3">
    <source>
        <dbReference type="EMBL" id="GAA4776006.1"/>
    </source>
</evidence>
<dbReference type="NCBIfam" id="NF033745">
    <property type="entry name" value="class_C_sortase"/>
    <property type="match status" value="1"/>
</dbReference>
<sequence>MSTSRTAVAPTRASLARARRRHRWSAVLIALLVLLGSATMLYPAAASWFSDRIQAAAGDRYTEAVSALAPEDRADRLADAEEYNDLLRGGAIPDPFGAITEETVIDADDPYWSLLDAGDGTMARIRIPSIDVDLPIYHGTAADVLRQGVGHLQGTSLPIGGAGSHTVLTGHRGLTEATLFTRLDEMDDGDVIEIDVYGETLAYRVTEVQVVLPTDVDALRPVAGSDLLTLVTCTPLGVNSHRILVTAERIDATEIPEAVTPDAWPVPWWLVAYCAVLVGTTGYLASAMRRR</sequence>
<dbReference type="RefSeq" id="WP_345438835.1">
    <property type="nucleotide sequence ID" value="NZ_BAABKO010000003.1"/>
</dbReference>
<reference evidence="4" key="1">
    <citation type="journal article" date="2019" name="Int. J. Syst. Evol. Microbiol.">
        <title>The Global Catalogue of Microorganisms (GCM) 10K type strain sequencing project: providing services to taxonomists for standard genome sequencing and annotation.</title>
        <authorList>
            <consortium name="The Broad Institute Genomics Platform"/>
            <consortium name="The Broad Institute Genome Sequencing Center for Infectious Disease"/>
            <person name="Wu L."/>
            <person name="Ma J."/>
        </authorList>
    </citation>
    <scope>NUCLEOTIDE SEQUENCE [LARGE SCALE GENOMIC DNA]</scope>
    <source>
        <strain evidence="4">JCM 18537</strain>
    </source>
</reference>
<accession>A0ABP9A993</accession>
<keyword evidence="2" id="KW-0812">Transmembrane</keyword>
<feature type="transmembrane region" description="Helical" evidence="2">
    <location>
        <begin position="266"/>
        <end position="285"/>
    </location>
</feature>
<protein>
    <recommendedName>
        <fullName evidence="5">Class C sortase</fullName>
    </recommendedName>
</protein>
<proteinExistence type="predicted"/>
<dbReference type="Proteomes" id="UP001501645">
    <property type="component" value="Unassembled WGS sequence"/>
</dbReference>
<dbReference type="NCBIfam" id="TIGR01076">
    <property type="entry name" value="sortase_fam"/>
    <property type="match status" value="1"/>
</dbReference>
<evidence type="ECO:0000256" key="1">
    <source>
        <dbReference type="ARBA" id="ARBA00022801"/>
    </source>
</evidence>
<organism evidence="3 4">
    <name type="scientific">Microbacterium gilvum</name>
    <dbReference type="NCBI Taxonomy" id="1336204"/>
    <lineage>
        <taxon>Bacteria</taxon>
        <taxon>Bacillati</taxon>
        <taxon>Actinomycetota</taxon>
        <taxon>Actinomycetes</taxon>
        <taxon>Micrococcales</taxon>
        <taxon>Microbacteriaceae</taxon>
        <taxon>Microbacterium</taxon>
    </lineage>
</organism>
<dbReference type="SUPFAM" id="SSF63817">
    <property type="entry name" value="Sortase"/>
    <property type="match status" value="1"/>
</dbReference>
<comment type="caution">
    <text evidence="3">The sequence shown here is derived from an EMBL/GenBank/DDBJ whole genome shotgun (WGS) entry which is preliminary data.</text>
</comment>
<dbReference type="Gene3D" id="2.40.260.10">
    <property type="entry name" value="Sortase"/>
    <property type="match status" value="1"/>
</dbReference>
<dbReference type="InterPro" id="IPR005754">
    <property type="entry name" value="Sortase"/>
</dbReference>
<keyword evidence="2" id="KW-1133">Transmembrane helix</keyword>
<dbReference type="Pfam" id="PF04203">
    <property type="entry name" value="Sortase"/>
    <property type="match status" value="1"/>
</dbReference>
<keyword evidence="2" id="KW-0472">Membrane</keyword>
<evidence type="ECO:0008006" key="5">
    <source>
        <dbReference type="Google" id="ProtNLM"/>
    </source>
</evidence>
<dbReference type="EMBL" id="BAABKO010000003">
    <property type="protein sequence ID" value="GAA4776006.1"/>
    <property type="molecule type" value="Genomic_DNA"/>
</dbReference>
<dbReference type="InterPro" id="IPR023365">
    <property type="entry name" value="Sortase_dom-sf"/>
</dbReference>
<dbReference type="InterPro" id="IPR042002">
    <property type="entry name" value="Sortase_C"/>
</dbReference>
<keyword evidence="1" id="KW-0378">Hydrolase</keyword>
<gene>
    <name evidence="3" type="ORF">GCM10023351_20730</name>
</gene>
<evidence type="ECO:0000256" key="2">
    <source>
        <dbReference type="SAM" id="Phobius"/>
    </source>
</evidence>
<keyword evidence="4" id="KW-1185">Reference proteome</keyword>